<dbReference type="AlphaFoldDB" id="A0ABD2MPW3"/>
<accession>A0ABD2MPW3</accession>
<sequence>MLRRTTYCRLACGENYTSCKGYGMFCYLPRRDNETGSPQPNIRDPDATALIKALKYTDTAHCPKAKTVHFWLTKIKPWPGNLPDMNPIENIGARQIGKEI</sequence>
<protein>
    <submittedName>
        <fullName evidence="1">Uncharacterized protein</fullName>
    </submittedName>
</protein>
<gene>
    <name evidence="1" type="ORF">HHI36_007511</name>
</gene>
<dbReference type="EMBL" id="JABFTP020000021">
    <property type="protein sequence ID" value="KAL3268395.1"/>
    <property type="molecule type" value="Genomic_DNA"/>
</dbReference>
<keyword evidence="2" id="KW-1185">Reference proteome</keyword>
<evidence type="ECO:0000313" key="2">
    <source>
        <dbReference type="Proteomes" id="UP001516400"/>
    </source>
</evidence>
<evidence type="ECO:0000313" key="1">
    <source>
        <dbReference type="EMBL" id="KAL3268395.1"/>
    </source>
</evidence>
<comment type="caution">
    <text evidence="1">The sequence shown here is derived from an EMBL/GenBank/DDBJ whole genome shotgun (WGS) entry which is preliminary data.</text>
</comment>
<reference evidence="1 2" key="1">
    <citation type="journal article" date="2021" name="BMC Biol.">
        <title>Horizontally acquired antibacterial genes associated with adaptive radiation of ladybird beetles.</title>
        <authorList>
            <person name="Li H.S."/>
            <person name="Tang X.F."/>
            <person name="Huang Y.H."/>
            <person name="Xu Z.Y."/>
            <person name="Chen M.L."/>
            <person name="Du X.Y."/>
            <person name="Qiu B.Y."/>
            <person name="Chen P.T."/>
            <person name="Zhang W."/>
            <person name="Slipinski A."/>
            <person name="Escalona H.E."/>
            <person name="Waterhouse R.M."/>
            <person name="Zwick A."/>
            <person name="Pang H."/>
        </authorList>
    </citation>
    <scope>NUCLEOTIDE SEQUENCE [LARGE SCALE GENOMIC DNA]</scope>
    <source>
        <strain evidence="1">SYSU2018</strain>
    </source>
</reference>
<name>A0ABD2MPW3_9CUCU</name>
<organism evidence="1 2">
    <name type="scientific">Cryptolaemus montrouzieri</name>
    <dbReference type="NCBI Taxonomy" id="559131"/>
    <lineage>
        <taxon>Eukaryota</taxon>
        <taxon>Metazoa</taxon>
        <taxon>Ecdysozoa</taxon>
        <taxon>Arthropoda</taxon>
        <taxon>Hexapoda</taxon>
        <taxon>Insecta</taxon>
        <taxon>Pterygota</taxon>
        <taxon>Neoptera</taxon>
        <taxon>Endopterygota</taxon>
        <taxon>Coleoptera</taxon>
        <taxon>Polyphaga</taxon>
        <taxon>Cucujiformia</taxon>
        <taxon>Coccinelloidea</taxon>
        <taxon>Coccinellidae</taxon>
        <taxon>Scymninae</taxon>
        <taxon>Scymnini</taxon>
        <taxon>Cryptolaemus</taxon>
    </lineage>
</organism>
<dbReference type="Proteomes" id="UP001516400">
    <property type="component" value="Unassembled WGS sequence"/>
</dbReference>
<proteinExistence type="predicted"/>